<keyword evidence="2" id="KW-0812">Transmembrane</keyword>
<dbReference type="AlphaFoldDB" id="A0A2N0B4G3"/>
<dbReference type="EMBL" id="NPEF01000280">
    <property type="protein sequence ID" value="PJZ91442.1"/>
    <property type="molecule type" value="Genomic_DNA"/>
</dbReference>
<dbReference type="OrthoDB" id="345313at2"/>
<gene>
    <name evidence="3" type="ORF">CH379_18630</name>
</gene>
<proteinExistence type="predicted"/>
<accession>A0A2N0B4G3</accession>
<evidence type="ECO:0000256" key="2">
    <source>
        <dbReference type="SAM" id="Phobius"/>
    </source>
</evidence>
<comment type="caution">
    <text evidence="3">The sequence shown here is derived from an EMBL/GenBank/DDBJ whole genome shotgun (WGS) entry which is preliminary data.</text>
</comment>
<name>A0A2N0B4G3_9LEPT</name>
<protein>
    <submittedName>
        <fullName evidence="3">Uncharacterized protein</fullName>
    </submittedName>
</protein>
<keyword evidence="2" id="KW-1133">Transmembrane helix</keyword>
<sequence length="392" mass="42663">MKERGRRVKIFKNIFYFFVLLIVCEAVALGAVAWSFLESSLASYELLKIASDNRARDTLSTLAKAAENSGADRSFEDMNFVFSRMTKLSAKDADGYTIRELFMTAEDGTVLAHSNPEYLQEELRKRKPTALYQDVLYTRAFRLRKWQIGIPVLLGQKKESVSKNGIFSKLETYFPEINEPEILLSAAVYHPVKLERVASIHMVYDRGNFRKFVTRQTELLEWLTRNYSLIALGAALFLEFIYLLLTLGNSKKESFPDLSSRPLVEKVAVASATNVPMVSKQSSPLDSVPFPGTLGTSAPHTSGEPASVPVLTAASISEIPAAVSEPIGNASANSAPVAASAGSSAFASENPVRSATVEVPVSQTHSAASAVQTVPAGIVVSQAEVLDAIYLG</sequence>
<keyword evidence="2" id="KW-0472">Membrane</keyword>
<organism evidence="3">
    <name type="scientific">Leptospira ellisii</name>
    <dbReference type="NCBI Taxonomy" id="2023197"/>
    <lineage>
        <taxon>Bacteria</taxon>
        <taxon>Pseudomonadati</taxon>
        <taxon>Spirochaetota</taxon>
        <taxon>Spirochaetia</taxon>
        <taxon>Leptospirales</taxon>
        <taxon>Leptospiraceae</taxon>
        <taxon>Leptospira</taxon>
    </lineage>
</organism>
<evidence type="ECO:0000313" key="3">
    <source>
        <dbReference type="EMBL" id="PJZ91442.1"/>
    </source>
</evidence>
<feature type="region of interest" description="Disordered" evidence="1">
    <location>
        <begin position="279"/>
        <end position="304"/>
    </location>
</feature>
<accession>A0A2N0BQL3</accession>
<dbReference type="NCBIfam" id="NF047550">
    <property type="entry name" value="LIC_12071_fam"/>
    <property type="match status" value="1"/>
</dbReference>
<evidence type="ECO:0000256" key="1">
    <source>
        <dbReference type="SAM" id="MobiDB-lite"/>
    </source>
</evidence>
<reference evidence="3" key="1">
    <citation type="submission" date="2017-07" db="EMBL/GenBank/DDBJ databases">
        <title>Leptospira spp. isolated from tropical soils.</title>
        <authorList>
            <person name="Thibeaux R."/>
            <person name="Iraola G."/>
            <person name="Ferres I."/>
            <person name="Bierque E."/>
            <person name="Girault D."/>
            <person name="Soupe-Gilbert M.-E."/>
            <person name="Picardeau M."/>
            <person name="Goarant C."/>
        </authorList>
    </citation>
    <scope>NUCLEOTIDE SEQUENCE [LARGE SCALE GENOMIC DNA]</scope>
    <source>
        <strain evidence="3">ATI7-C-A5</strain>
    </source>
</reference>
<feature type="transmembrane region" description="Helical" evidence="2">
    <location>
        <begin position="14"/>
        <end position="37"/>
    </location>
</feature>